<dbReference type="AlphaFoldDB" id="E6PN06"/>
<reference evidence="1" key="1">
    <citation type="submission" date="2009-10" db="EMBL/GenBank/DDBJ databases">
        <title>Diversity of trophic interactions inside an arsenic-rich microbial ecosystem.</title>
        <authorList>
            <person name="Bertin P.N."/>
            <person name="Heinrich-Salmeron A."/>
            <person name="Pelletier E."/>
            <person name="Goulhen-Chollet F."/>
            <person name="Arsene-Ploetze F."/>
            <person name="Gallien S."/>
            <person name="Calteau A."/>
            <person name="Vallenet D."/>
            <person name="Casiot C."/>
            <person name="Chane-Woon-Ming B."/>
            <person name="Giloteaux L."/>
            <person name="Barakat M."/>
            <person name="Bonnefoy V."/>
            <person name="Bruneel O."/>
            <person name="Chandler M."/>
            <person name="Cleiss J."/>
            <person name="Duran R."/>
            <person name="Elbaz-Poulichet F."/>
            <person name="Fonknechten N."/>
            <person name="Lauga B."/>
            <person name="Mornico D."/>
            <person name="Ortet P."/>
            <person name="Schaeffer C."/>
            <person name="Siguier P."/>
            <person name="Alexander Thil Smith A."/>
            <person name="Van Dorsselaer A."/>
            <person name="Weissenbach J."/>
            <person name="Medigue C."/>
            <person name="Le Paslier D."/>
        </authorList>
    </citation>
    <scope>NUCLEOTIDE SEQUENCE</scope>
</reference>
<organism evidence="1">
    <name type="scientific">mine drainage metagenome</name>
    <dbReference type="NCBI Taxonomy" id="410659"/>
    <lineage>
        <taxon>unclassified sequences</taxon>
        <taxon>metagenomes</taxon>
        <taxon>ecological metagenomes</taxon>
    </lineage>
</organism>
<evidence type="ECO:0000313" key="1">
    <source>
        <dbReference type="EMBL" id="CBH96308.1"/>
    </source>
</evidence>
<gene>
    <name evidence="1" type="ORF">CARN2_2249</name>
</gene>
<accession>E6PN06</accession>
<protein>
    <submittedName>
        <fullName evidence="1">Uncharacterized protein</fullName>
    </submittedName>
</protein>
<sequence length="67" mass="7678">MTIWRIFTQAPVGKAADAPRYDKSPSDTKKFLKDWLRQPHPGRHDLNGPKEVMTQPSAPSLWVAQFM</sequence>
<proteinExistence type="predicted"/>
<name>E6PN06_9ZZZZ</name>
<dbReference type="EMBL" id="CABM01000024">
    <property type="protein sequence ID" value="CBH96308.1"/>
    <property type="molecule type" value="Genomic_DNA"/>
</dbReference>
<comment type="caution">
    <text evidence="1">The sequence shown here is derived from an EMBL/GenBank/DDBJ whole genome shotgun (WGS) entry which is preliminary data.</text>
</comment>